<dbReference type="STRING" id="369401.SAMN05428642_1021101"/>
<dbReference type="InterPro" id="IPR043729">
    <property type="entry name" value="DUF5672"/>
</dbReference>
<dbReference type="AlphaFoldDB" id="A0A1K2IMR3"/>
<dbReference type="OrthoDB" id="7391526at2"/>
<dbReference type="EMBL" id="FPKV01000002">
    <property type="protein sequence ID" value="SFZ92963.1"/>
    <property type="molecule type" value="Genomic_DNA"/>
</dbReference>
<accession>A0A1K2IMR3</accession>
<dbReference type="Proteomes" id="UP000182544">
    <property type="component" value="Unassembled WGS sequence"/>
</dbReference>
<organism evidence="2 3">
    <name type="scientific">Flaviramulus basaltis</name>
    <dbReference type="NCBI Taxonomy" id="369401"/>
    <lineage>
        <taxon>Bacteria</taxon>
        <taxon>Pseudomonadati</taxon>
        <taxon>Bacteroidota</taxon>
        <taxon>Flavobacteriia</taxon>
        <taxon>Flavobacteriales</taxon>
        <taxon>Flavobacteriaceae</taxon>
        <taxon>Flaviramulus</taxon>
    </lineage>
</organism>
<protein>
    <recommendedName>
        <fullName evidence="1">DUF5672 domain-containing protein</fullName>
    </recommendedName>
</protein>
<feature type="domain" description="DUF5672" evidence="1">
    <location>
        <begin position="59"/>
        <end position="250"/>
    </location>
</feature>
<evidence type="ECO:0000259" key="1">
    <source>
        <dbReference type="Pfam" id="PF18922"/>
    </source>
</evidence>
<gene>
    <name evidence="2" type="ORF">SAMN05428642_1021101</name>
</gene>
<proteinExistence type="predicted"/>
<dbReference type="RefSeq" id="WP_072402442.1">
    <property type="nucleotide sequence ID" value="NZ_FPKV01000002.1"/>
</dbReference>
<evidence type="ECO:0000313" key="2">
    <source>
        <dbReference type="EMBL" id="SFZ92963.1"/>
    </source>
</evidence>
<sequence>MGKYNKKVVIVIPIYNDCPSEFELISFRQCFKILDKHPIKIIAPHGLSMGKYQEVVSSFEVVYIDSKWQSSIEKYNKLKMSQFFYKFFDDYQYLLTYELDAFVFKDELLHWCNKGYDYIGSPWFLGYENPTNEFLGVGNSGFSLRNVRAMKRAIRKVYINEAAHFYFGKRNRVTFKLSTLLNYLLIYFGENDTIQRAAHTNEDAFIAQIIAKRIKDFKIAPIREAIQFGFEVKPKYLYQLNENRLPMGCHAWWKYDLKFWKPFIENFGYKINFT</sequence>
<name>A0A1K2IMR3_9FLAO</name>
<keyword evidence="3" id="KW-1185">Reference proteome</keyword>
<reference evidence="2 3" key="1">
    <citation type="submission" date="2016-10" db="EMBL/GenBank/DDBJ databases">
        <authorList>
            <person name="de Groot N.N."/>
        </authorList>
    </citation>
    <scope>NUCLEOTIDE SEQUENCE [LARGE SCALE GENOMIC DNA]</scope>
    <source>
        <strain evidence="2 3">DSM 18180</strain>
    </source>
</reference>
<evidence type="ECO:0000313" key="3">
    <source>
        <dbReference type="Proteomes" id="UP000182544"/>
    </source>
</evidence>
<dbReference type="Pfam" id="PF18922">
    <property type="entry name" value="DUF5672"/>
    <property type="match status" value="1"/>
</dbReference>